<evidence type="ECO:0000313" key="2">
    <source>
        <dbReference type="EMBL" id="BBE32696.1"/>
    </source>
</evidence>
<feature type="transmembrane region" description="Helical" evidence="1">
    <location>
        <begin position="72"/>
        <end position="93"/>
    </location>
</feature>
<name>A0AAD1FZP2_SPHMI</name>
<dbReference type="RefSeq" id="WP_121050891.1">
    <property type="nucleotide sequence ID" value="NZ_AP018711.1"/>
</dbReference>
<dbReference type="AlphaFoldDB" id="A0AAD1FZP2"/>
<accession>A0AAD1FZP2</accession>
<feature type="transmembrane region" description="Helical" evidence="1">
    <location>
        <begin position="172"/>
        <end position="193"/>
    </location>
</feature>
<evidence type="ECO:0000256" key="1">
    <source>
        <dbReference type="SAM" id="Phobius"/>
    </source>
</evidence>
<reference evidence="2 4" key="1">
    <citation type="submission" date="2018-06" db="EMBL/GenBank/DDBJ databases">
        <title>Complete Genome Sequence of the Microcystin-Degrading Bacterium Sphingosinicella microcystinivorans Strain B-9.</title>
        <authorList>
            <person name="Jin H."/>
            <person name="Nishizawa T."/>
            <person name="Guo Y."/>
            <person name="Nishizawa A."/>
            <person name="Park H."/>
            <person name="Kato H."/>
            <person name="Tsuji K."/>
            <person name="Harada K."/>
        </authorList>
    </citation>
    <scope>NUCLEOTIDE SEQUENCE [LARGE SCALE GENOMIC DNA]</scope>
    <source>
        <strain evidence="2 4">B9</strain>
    </source>
</reference>
<evidence type="ECO:0008006" key="6">
    <source>
        <dbReference type="Google" id="ProtNLM"/>
    </source>
</evidence>
<organism evidence="2 4">
    <name type="scientific">Sphingosinicella microcystinivorans</name>
    <dbReference type="NCBI Taxonomy" id="335406"/>
    <lineage>
        <taxon>Bacteria</taxon>
        <taxon>Pseudomonadati</taxon>
        <taxon>Pseudomonadota</taxon>
        <taxon>Alphaproteobacteria</taxon>
        <taxon>Sphingomonadales</taxon>
        <taxon>Sphingosinicellaceae</taxon>
        <taxon>Sphingosinicella</taxon>
    </lineage>
</organism>
<protein>
    <recommendedName>
        <fullName evidence="6">FAR-17a/AIG1-like protein</fullName>
    </recommendedName>
</protein>
<reference evidence="3 5" key="2">
    <citation type="submission" date="2018-10" db="EMBL/GenBank/DDBJ databases">
        <title>Genomic Encyclopedia of Type Strains, Phase IV (KMG-IV): sequencing the most valuable type-strain genomes for metagenomic binning, comparative biology and taxonomic classification.</title>
        <authorList>
            <person name="Goeker M."/>
        </authorList>
    </citation>
    <scope>NUCLEOTIDE SEQUENCE [LARGE SCALE GENOMIC DNA]</scope>
    <source>
        <strain evidence="3 5">DSM 19791</strain>
    </source>
</reference>
<evidence type="ECO:0000313" key="3">
    <source>
        <dbReference type="EMBL" id="RKS88941.1"/>
    </source>
</evidence>
<keyword evidence="1" id="KW-1133">Transmembrane helix</keyword>
<dbReference type="EMBL" id="RBWX01000008">
    <property type="protein sequence ID" value="RKS88941.1"/>
    <property type="molecule type" value="Genomic_DNA"/>
</dbReference>
<feature type="transmembrane region" description="Helical" evidence="1">
    <location>
        <begin position="105"/>
        <end position="122"/>
    </location>
</feature>
<dbReference type="EMBL" id="AP018711">
    <property type="protein sequence ID" value="BBE32696.1"/>
    <property type="molecule type" value="Genomic_DNA"/>
</dbReference>
<dbReference type="Proteomes" id="UP000275727">
    <property type="component" value="Chromosome"/>
</dbReference>
<evidence type="ECO:0000313" key="4">
    <source>
        <dbReference type="Proteomes" id="UP000275727"/>
    </source>
</evidence>
<dbReference type="InterPro" id="IPR049713">
    <property type="entry name" value="Pr6Pr-like"/>
</dbReference>
<feature type="transmembrane region" description="Helical" evidence="1">
    <location>
        <begin position="134"/>
        <end position="152"/>
    </location>
</feature>
<dbReference type="Proteomes" id="UP000276029">
    <property type="component" value="Unassembled WGS sequence"/>
</dbReference>
<sequence>MPVARLLALVICLAACVGIGIEFQNLLGKGQSLVGATWALAGYFTILTNAIVAVLFGMIAAAAGRTQRPRTVAGIAAAIALVGVVFALLLEGMRPLGGSVAVSDFLLHRFTPVAVPLYWLLFTRKGVLSWRDPLLWALYPIAYLGYALARGLSGERFAYPFIDVGAIGWMQAAVNAAAIGAGFVVAGQIMVFVDRLLARR</sequence>
<dbReference type="NCBIfam" id="NF038065">
    <property type="entry name" value="Pr6Pr"/>
    <property type="match status" value="1"/>
</dbReference>
<dbReference type="KEGG" id="smic:SmB9_03540"/>
<keyword evidence="1" id="KW-0472">Membrane</keyword>
<evidence type="ECO:0000313" key="5">
    <source>
        <dbReference type="Proteomes" id="UP000276029"/>
    </source>
</evidence>
<keyword evidence="5" id="KW-1185">Reference proteome</keyword>
<gene>
    <name evidence="3" type="ORF">DFR51_2154</name>
    <name evidence="2" type="ORF">SmB9_03540</name>
</gene>
<keyword evidence="1" id="KW-0812">Transmembrane</keyword>
<feature type="transmembrane region" description="Helical" evidence="1">
    <location>
        <begin position="36"/>
        <end position="60"/>
    </location>
</feature>
<proteinExistence type="predicted"/>